<protein>
    <submittedName>
        <fullName evidence="9">Radical SAM protein</fullName>
    </submittedName>
</protein>
<dbReference type="InterPro" id="IPR023867">
    <property type="entry name" value="Sulphatase_maturase_rSAM"/>
</dbReference>
<evidence type="ECO:0000259" key="8">
    <source>
        <dbReference type="PROSITE" id="PS51918"/>
    </source>
</evidence>
<organism evidence="9 10">
    <name type="scientific">Clostridium gasigenes</name>
    <dbReference type="NCBI Taxonomy" id="94869"/>
    <lineage>
        <taxon>Bacteria</taxon>
        <taxon>Bacillati</taxon>
        <taxon>Bacillota</taxon>
        <taxon>Clostridia</taxon>
        <taxon>Eubacteriales</taxon>
        <taxon>Clostridiaceae</taxon>
        <taxon>Clostridium</taxon>
    </lineage>
</organism>
<dbReference type="CDD" id="cd01335">
    <property type="entry name" value="Radical_SAM"/>
    <property type="match status" value="1"/>
</dbReference>
<dbReference type="PANTHER" id="PTHR43273:SF3">
    <property type="entry name" value="ANAEROBIC SULFATASE-MATURATING ENZYME HOMOLOG ASLB-RELATED"/>
    <property type="match status" value="1"/>
</dbReference>
<dbReference type="InterPro" id="IPR013785">
    <property type="entry name" value="Aldolase_TIM"/>
</dbReference>
<dbReference type="SFLD" id="SFLDG01072">
    <property type="entry name" value="dehydrogenase_like"/>
    <property type="match status" value="1"/>
</dbReference>
<dbReference type="GO" id="GO:0046872">
    <property type="term" value="F:metal ion binding"/>
    <property type="evidence" value="ECO:0007669"/>
    <property type="project" value="UniProtKB-KW"/>
</dbReference>
<dbReference type="Proteomes" id="UP000585258">
    <property type="component" value="Unassembled WGS sequence"/>
</dbReference>
<evidence type="ECO:0000256" key="4">
    <source>
        <dbReference type="ARBA" id="ARBA00022723"/>
    </source>
</evidence>
<comment type="similarity">
    <text evidence="7">Belongs to the radical SAM superfamily. Anaerobic sulfatase-maturating enzyme family.</text>
</comment>
<dbReference type="InterPro" id="IPR000385">
    <property type="entry name" value="MoaA_NifB_PqqE_Fe-S-bd_CS"/>
</dbReference>
<keyword evidence="5" id="KW-0408">Iron</keyword>
<dbReference type="GO" id="GO:0032324">
    <property type="term" value="P:molybdopterin cofactor biosynthetic process"/>
    <property type="evidence" value="ECO:0007669"/>
    <property type="project" value="UniProtKB-ARBA"/>
</dbReference>
<dbReference type="AlphaFoldDB" id="A0A7X0S8R4"/>
<proteinExistence type="inferred from homology"/>
<evidence type="ECO:0000256" key="3">
    <source>
        <dbReference type="ARBA" id="ARBA00022691"/>
    </source>
</evidence>
<keyword evidence="3" id="KW-0949">S-adenosyl-L-methionine</keyword>
<comment type="cofactor">
    <cofactor evidence="1">
        <name>[4Fe-4S] cluster</name>
        <dbReference type="ChEBI" id="CHEBI:49883"/>
    </cofactor>
</comment>
<name>A0A7X0S8R4_9CLOT</name>
<dbReference type="InterPro" id="IPR023885">
    <property type="entry name" value="4Fe4S-binding_SPASM_dom"/>
</dbReference>
<dbReference type="NCBIfam" id="TIGR04085">
    <property type="entry name" value="rSAM_more_4Fe4S"/>
    <property type="match status" value="1"/>
</dbReference>
<dbReference type="RefSeq" id="WP_185163013.1">
    <property type="nucleotide sequence ID" value="NZ_JACKWY010000001.1"/>
</dbReference>
<dbReference type="Gene3D" id="3.20.20.70">
    <property type="entry name" value="Aldolase class I"/>
    <property type="match status" value="1"/>
</dbReference>
<evidence type="ECO:0000256" key="1">
    <source>
        <dbReference type="ARBA" id="ARBA00001966"/>
    </source>
</evidence>
<comment type="caution">
    <text evidence="9">The sequence shown here is derived from an EMBL/GenBank/DDBJ whole genome shotgun (WGS) entry which is preliminary data.</text>
</comment>
<dbReference type="SFLD" id="SFLDG01067">
    <property type="entry name" value="SPASM/twitch_domain_containing"/>
    <property type="match status" value="1"/>
</dbReference>
<keyword evidence="6" id="KW-0411">Iron-sulfur</keyword>
<dbReference type="EMBL" id="JACKWY010000001">
    <property type="protein sequence ID" value="MBB6713128.1"/>
    <property type="molecule type" value="Genomic_DNA"/>
</dbReference>
<accession>A0A7X0S8R4</accession>
<feature type="domain" description="Radical SAM core" evidence="8">
    <location>
        <begin position="1"/>
        <end position="217"/>
    </location>
</feature>
<dbReference type="SFLD" id="SFLDG01386">
    <property type="entry name" value="main_SPASM_domain-containing"/>
    <property type="match status" value="1"/>
</dbReference>
<evidence type="ECO:0000313" key="10">
    <source>
        <dbReference type="Proteomes" id="UP000585258"/>
    </source>
</evidence>
<evidence type="ECO:0000256" key="5">
    <source>
        <dbReference type="ARBA" id="ARBA00023004"/>
    </source>
</evidence>
<evidence type="ECO:0000256" key="6">
    <source>
        <dbReference type="ARBA" id="ARBA00023014"/>
    </source>
</evidence>
<dbReference type="Pfam" id="PF04055">
    <property type="entry name" value="Radical_SAM"/>
    <property type="match status" value="1"/>
</dbReference>
<dbReference type="PROSITE" id="PS51918">
    <property type="entry name" value="RADICAL_SAM"/>
    <property type="match status" value="1"/>
</dbReference>
<dbReference type="GO" id="GO:0051539">
    <property type="term" value="F:4 iron, 4 sulfur cluster binding"/>
    <property type="evidence" value="ECO:0007669"/>
    <property type="project" value="UniProtKB-KW"/>
</dbReference>
<evidence type="ECO:0000313" key="9">
    <source>
        <dbReference type="EMBL" id="MBB6713128.1"/>
    </source>
</evidence>
<dbReference type="PROSITE" id="PS01305">
    <property type="entry name" value="MOAA_NIFB_PQQE"/>
    <property type="match status" value="1"/>
</dbReference>
<evidence type="ECO:0000256" key="2">
    <source>
        <dbReference type="ARBA" id="ARBA00022485"/>
    </source>
</evidence>
<gene>
    <name evidence="9" type="ORF">H7E68_00095</name>
</gene>
<keyword evidence="4" id="KW-0479">Metal-binding</keyword>
<dbReference type="Pfam" id="PF13186">
    <property type="entry name" value="SPASM"/>
    <property type="match status" value="1"/>
</dbReference>
<dbReference type="InterPro" id="IPR006638">
    <property type="entry name" value="Elp3/MiaA/NifB-like_rSAM"/>
</dbReference>
<keyword evidence="2" id="KW-0004">4Fe-4S</keyword>
<dbReference type="PANTHER" id="PTHR43273">
    <property type="entry name" value="ANAEROBIC SULFATASE-MATURATING ENZYME HOMOLOG ASLB-RELATED"/>
    <property type="match status" value="1"/>
</dbReference>
<dbReference type="SMART" id="SM00729">
    <property type="entry name" value="Elp3"/>
    <property type="match status" value="1"/>
</dbReference>
<dbReference type="GO" id="GO:0016491">
    <property type="term" value="F:oxidoreductase activity"/>
    <property type="evidence" value="ECO:0007669"/>
    <property type="project" value="InterPro"/>
</dbReference>
<dbReference type="SFLD" id="SFLDS00029">
    <property type="entry name" value="Radical_SAM"/>
    <property type="match status" value="1"/>
</dbReference>
<dbReference type="SFLD" id="SFLDG01384">
    <property type="entry name" value="thioether_bond_formation_requi"/>
    <property type="match status" value="1"/>
</dbReference>
<evidence type="ECO:0000256" key="7">
    <source>
        <dbReference type="ARBA" id="ARBA00023601"/>
    </source>
</evidence>
<dbReference type="InterPro" id="IPR007197">
    <property type="entry name" value="rSAM"/>
</dbReference>
<sequence>MNISFWVTKQCNLNCNYCYVSKKNKKMTLDTAKSAVEFAIDKINTSKDEKIKISIHGGEPFLNLEVGRYIVENIKSLVKNGKELLFTLTTNGTLINDEIISFIKDNINYSFSISIDGLKDIHDMNRKYINGEGSFDDVIKNLNKLKENNIYPRIRTTITPETVNKLYETFIYFQKLGYSSISSILDFTDDRWNEENLNVYYENLSMIMAYLKENDFNNFKSKLNNMKKATFSKKGECGAGKSSLHIDYNGDIYPCSYSLDNKNNAIGSIYNGIEIKKIENIKLINESEIEKCAKCKYKSFCDGNRCKYVNLKINGYINKPSNLHCYINYINHKILLDNLEYL</sequence>
<dbReference type="InterPro" id="IPR058240">
    <property type="entry name" value="rSAM_sf"/>
</dbReference>
<dbReference type="SUPFAM" id="SSF102114">
    <property type="entry name" value="Radical SAM enzymes"/>
    <property type="match status" value="1"/>
</dbReference>
<reference evidence="9 10" key="1">
    <citation type="submission" date="2020-08" db="EMBL/GenBank/DDBJ databases">
        <title>Clostridia isolated from Swiss meat.</title>
        <authorList>
            <person name="Wambui J."/>
            <person name="Stevens M.J.A."/>
            <person name="Stephan R."/>
        </authorList>
    </citation>
    <scope>NUCLEOTIDE SEQUENCE [LARGE SCALE GENOMIC DNA]</scope>
    <source>
        <strain evidence="9 10">CM001</strain>
    </source>
</reference>